<sequence>MKSWEQLREVQPLAGKIMMNSFLKNRVSHAYLIQGTRGTGKKTFATMIAMTIFCPNVNNVEPCQSCHTCKRILSGNHPDVHWIEPEGKSIKTEQIRALQHEFGYRGMESAKKVYIITNAEALTVNASNRILKFLEEPEVETTALLLTDNGQSIIPTIQSRCQILELKPLQQKAFINRLMADNDIAINESQSRLISALTNNISEARTLHEEEKVYEIKDVVYQLIYQLIANYEDRYLFMHQTYLPKIKDKQDQELGLDLMLLAFKDILNFRNQRVEQLLFFQSNDGLLNRAIEQFSEQRLLHILQAILEAKQKLNQNVHPTLVMEQLVLRF</sequence>
<dbReference type="Gene3D" id="3.40.50.300">
    <property type="entry name" value="P-loop containing nucleotide triphosphate hydrolases"/>
    <property type="match status" value="1"/>
</dbReference>
<dbReference type="SUPFAM" id="SSF52540">
    <property type="entry name" value="P-loop containing nucleoside triphosphate hydrolases"/>
    <property type="match status" value="1"/>
</dbReference>
<dbReference type="GO" id="GO:0003887">
    <property type="term" value="F:DNA-directed DNA polymerase activity"/>
    <property type="evidence" value="ECO:0007669"/>
    <property type="project" value="UniProtKB-EC"/>
</dbReference>
<dbReference type="EC" id="2.7.7.7" evidence="1"/>
<dbReference type="InterPro" id="IPR004622">
    <property type="entry name" value="DNA_pol_HolB"/>
</dbReference>
<accession>A0A9D1PN55</accession>
<gene>
    <name evidence="1" type="primary">holB</name>
    <name evidence="1" type="ORF">H9895_04995</name>
</gene>
<reference evidence="1" key="2">
    <citation type="submission" date="2021-04" db="EMBL/GenBank/DDBJ databases">
        <authorList>
            <person name="Gilroy R."/>
        </authorList>
    </citation>
    <scope>NUCLEOTIDE SEQUENCE</scope>
    <source>
        <strain evidence="1">CHK169-2315</strain>
    </source>
</reference>
<dbReference type="EMBL" id="DXHX01000073">
    <property type="protein sequence ID" value="HIV74423.1"/>
    <property type="molecule type" value="Genomic_DNA"/>
</dbReference>
<organism evidence="1 2">
    <name type="scientific">Candidatus Pseudogracilibacillus intestinigallinarum</name>
    <dbReference type="NCBI Taxonomy" id="2838742"/>
    <lineage>
        <taxon>Bacteria</taxon>
        <taxon>Bacillati</taxon>
        <taxon>Bacillota</taxon>
        <taxon>Bacilli</taxon>
        <taxon>Bacillales</taxon>
        <taxon>Bacillaceae</taxon>
        <taxon>Pseudogracilibacillus</taxon>
    </lineage>
</organism>
<name>A0A9D1PN55_9BACI</name>
<keyword evidence="1" id="KW-0548">Nucleotidyltransferase</keyword>
<dbReference type="GO" id="GO:0008408">
    <property type="term" value="F:3'-5' exonuclease activity"/>
    <property type="evidence" value="ECO:0007669"/>
    <property type="project" value="InterPro"/>
</dbReference>
<evidence type="ECO:0000313" key="2">
    <source>
        <dbReference type="Proteomes" id="UP000823937"/>
    </source>
</evidence>
<dbReference type="PANTHER" id="PTHR11669">
    <property type="entry name" value="REPLICATION FACTOR C / DNA POLYMERASE III GAMMA-TAU SUBUNIT"/>
    <property type="match status" value="1"/>
</dbReference>
<dbReference type="NCBIfam" id="TIGR00678">
    <property type="entry name" value="holB"/>
    <property type="match status" value="1"/>
</dbReference>
<dbReference type="NCBIfam" id="NF005972">
    <property type="entry name" value="PRK08058.1"/>
    <property type="match status" value="1"/>
</dbReference>
<proteinExistence type="predicted"/>
<evidence type="ECO:0000313" key="1">
    <source>
        <dbReference type="EMBL" id="HIV74423.1"/>
    </source>
</evidence>
<dbReference type="PANTHER" id="PTHR11669:SF8">
    <property type="entry name" value="DNA POLYMERASE III SUBUNIT DELTA"/>
    <property type="match status" value="1"/>
</dbReference>
<dbReference type="Pfam" id="PF13177">
    <property type="entry name" value="DNA_pol3_delta2"/>
    <property type="match status" value="1"/>
</dbReference>
<dbReference type="GO" id="GO:0006261">
    <property type="term" value="P:DNA-templated DNA replication"/>
    <property type="evidence" value="ECO:0007669"/>
    <property type="project" value="TreeGrafter"/>
</dbReference>
<keyword evidence="1" id="KW-0808">Transferase</keyword>
<dbReference type="InterPro" id="IPR027417">
    <property type="entry name" value="P-loop_NTPase"/>
</dbReference>
<dbReference type="InterPro" id="IPR050238">
    <property type="entry name" value="DNA_Rep/Repair_Clamp_Loader"/>
</dbReference>
<reference evidence="1" key="1">
    <citation type="journal article" date="2021" name="PeerJ">
        <title>Extensive microbial diversity within the chicken gut microbiome revealed by metagenomics and culture.</title>
        <authorList>
            <person name="Gilroy R."/>
            <person name="Ravi A."/>
            <person name="Getino M."/>
            <person name="Pursley I."/>
            <person name="Horton D.L."/>
            <person name="Alikhan N.F."/>
            <person name="Baker D."/>
            <person name="Gharbi K."/>
            <person name="Hall N."/>
            <person name="Watson M."/>
            <person name="Adriaenssens E.M."/>
            <person name="Foster-Nyarko E."/>
            <person name="Jarju S."/>
            <person name="Secka A."/>
            <person name="Antonio M."/>
            <person name="Oren A."/>
            <person name="Chaudhuri R.R."/>
            <person name="La Ragione R."/>
            <person name="Hildebrand F."/>
            <person name="Pallen M.J."/>
        </authorList>
    </citation>
    <scope>NUCLEOTIDE SEQUENCE</scope>
    <source>
        <strain evidence="1">CHK169-2315</strain>
    </source>
</reference>
<comment type="caution">
    <text evidence="1">The sequence shown here is derived from an EMBL/GenBank/DDBJ whole genome shotgun (WGS) entry which is preliminary data.</text>
</comment>
<dbReference type="FunFam" id="3.40.50.300:FF:001255">
    <property type="entry name" value="DNA polymerase III subunit delta"/>
    <property type="match status" value="1"/>
</dbReference>
<dbReference type="Proteomes" id="UP000823937">
    <property type="component" value="Unassembled WGS sequence"/>
</dbReference>
<protein>
    <submittedName>
        <fullName evidence="1">DNA polymerase III subunit delta</fullName>
        <ecNumber evidence="1">2.7.7.7</ecNumber>
    </submittedName>
</protein>
<dbReference type="AlphaFoldDB" id="A0A9D1PN55"/>